<organism evidence="5 6">
    <name type="scientific">Paragonimus westermani</name>
    <dbReference type="NCBI Taxonomy" id="34504"/>
    <lineage>
        <taxon>Eukaryota</taxon>
        <taxon>Metazoa</taxon>
        <taxon>Spiralia</taxon>
        <taxon>Lophotrochozoa</taxon>
        <taxon>Platyhelminthes</taxon>
        <taxon>Trematoda</taxon>
        <taxon>Digenea</taxon>
        <taxon>Plagiorchiida</taxon>
        <taxon>Troglotremata</taxon>
        <taxon>Troglotrematidae</taxon>
        <taxon>Paragonimus</taxon>
    </lineage>
</organism>
<comment type="caution">
    <text evidence="5">The sequence shown here is derived from an EMBL/GenBank/DDBJ whole genome shotgun (WGS) entry which is preliminary data.</text>
</comment>
<feature type="domain" description="TNFR-Cys" evidence="4">
    <location>
        <begin position="58"/>
        <end position="98"/>
    </location>
</feature>
<feature type="disulfide bond" evidence="1">
    <location>
        <begin position="162"/>
        <end position="175"/>
    </location>
</feature>
<comment type="caution">
    <text evidence="1">Lacks conserved residue(s) required for the propagation of feature annotation.</text>
</comment>
<evidence type="ECO:0000256" key="3">
    <source>
        <dbReference type="SAM" id="SignalP"/>
    </source>
</evidence>
<accession>A0A8T0DWL6</accession>
<dbReference type="SUPFAM" id="SSF57586">
    <property type="entry name" value="TNF receptor-like"/>
    <property type="match status" value="2"/>
</dbReference>
<evidence type="ECO:0000256" key="2">
    <source>
        <dbReference type="SAM" id="Phobius"/>
    </source>
</evidence>
<dbReference type="SMART" id="SM00208">
    <property type="entry name" value="TNFR"/>
    <property type="match status" value="4"/>
</dbReference>
<protein>
    <recommendedName>
        <fullName evidence="4">TNFR-Cys domain-containing protein</fullName>
    </recommendedName>
</protein>
<name>A0A8T0DWL6_9TREM</name>
<dbReference type="GO" id="GO:0048406">
    <property type="term" value="F:nerve growth factor binding"/>
    <property type="evidence" value="ECO:0007669"/>
    <property type="project" value="TreeGrafter"/>
</dbReference>
<feature type="repeat" description="TNFR-Cys" evidence="1">
    <location>
        <begin position="145"/>
        <end position="183"/>
    </location>
</feature>
<keyword evidence="1" id="KW-1015">Disulfide bond</keyword>
<feature type="disulfide bond" evidence="1">
    <location>
        <begin position="186"/>
        <end position="201"/>
    </location>
</feature>
<evidence type="ECO:0000313" key="6">
    <source>
        <dbReference type="Proteomes" id="UP000699462"/>
    </source>
</evidence>
<evidence type="ECO:0000256" key="1">
    <source>
        <dbReference type="PROSITE-ProRule" id="PRU00206"/>
    </source>
</evidence>
<dbReference type="PROSITE" id="PS50050">
    <property type="entry name" value="TNFR_NGFR_2"/>
    <property type="match status" value="4"/>
</dbReference>
<sequence>MQLTTTFILLTILWLEVNYGLVTINVRENHVNNSAARGTHQDATKRIIDEPTIPHNETCANPFEEFVSPVRGSPRCCRKCESGTGMLRLCSDLEDTQCTPCEPRLEFSPVPSATLKCQQCRKCQDLHPFAKTRTACTPTKDTECDCMKNYYMSVENQTCKPCTVCKPNEGVVKPCDWNADTQCQACPSGFWSALIGDAVKCIPCQTCSDDQILVRECLVNTDTVCCPKFNTNCSVSKLSSFDYTAYENGAEFSEHHGTRQNQMLPIYCSIMGMIIVFLLFYVIYKLWRQREAITNAKLSDAAYTVSGFKNITRAGGPSVSVSISPTGSGFQTIRCPNPDTCEVLSDTTETMNPCLSGSNEMHGVQERDPLLLGNVSRTQINETEHKEKMLDIIPVNVLGTLCYQLARKGCHKLANLMGITPNELSKSDPFYLRLLEATLQAKAFSLSTSTKRLRESQSTAENGELLCDAVNVIFQLCKKSAVTLRTISDALESVDRGDLIPLLTEGSEINDGLHPVCNSLQGGEDHGQV</sequence>
<evidence type="ECO:0000259" key="4">
    <source>
        <dbReference type="PROSITE" id="PS50050"/>
    </source>
</evidence>
<feature type="domain" description="TNFR-Cys" evidence="4">
    <location>
        <begin position="185"/>
        <end position="225"/>
    </location>
</feature>
<keyword evidence="3" id="KW-0732">Signal</keyword>
<keyword evidence="6" id="KW-1185">Reference proteome</keyword>
<dbReference type="GO" id="GO:0015026">
    <property type="term" value="F:coreceptor activity"/>
    <property type="evidence" value="ECO:0007669"/>
    <property type="project" value="TreeGrafter"/>
</dbReference>
<dbReference type="PROSITE" id="PS00652">
    <property type="entry name" value="TNFR_NGFR_1"/>
    <property type="match status" value="1"/>
</dbReference>
<dbReference type="Gene3D" id="6.10.250.1780">
    <property type="match status" value="1"/>
</dbReference>
<keyword evidence="2" id="KW-0812">Transmembrane</keyword>
<proteinExistence type="predicted"/>
<gene>
    <name evidence="5" type="ORF">P879_00103</name>
</gene>
<keyword evidence="2" id="KW-1133">Transmembrane helix</keyword>
<dbReference type="Pfam" id="PF00020">
    <property type="entry name" value="TNFR_c6"/>
    <property type="match status" value="3"/>
</dbReference>
<dbReference type="EMBL" id="JTDF01000348">
    <property type="protein sequence ID" value="KAF8571746.1"/>
    <property type="molecule type" value="Genomic_DNA"/>
</dbReference>
<keyword evidence="2" id="KW-0472">Membrane</keyword>
<dbReference type="GO" id="GO:0005886">
    <property type="term" value="C:plasma membrane"/>
    <property type="evidence" value="ECO:0007669"/>
    <property type="project" value="TreeGrafter"/>
</dbReference>
<evidence type="ECO:0000313" key="5">
    <source>
        <dbReference type="EMBL" id="KAF8571746.1"/>
    </source>
</evidence>
<reference evidence="5 6" key="1">
    <citation type="submission" date="2019-07" db="EMBL/GenBank/DDBJ databases">
        <title>Annotation for the trematode Paragonimus westermani.</title>
        <authorList>
            <person name="Choi Y.-J."/>
        </authorList>
    </citation>
    <scope>NUCLEOTIDE SEQUENCE [LARGE SCALE GENOMIC DNA]</scope>
    <source>
        <strain evidence="5">180907_Pwestermani</strain>
    </source>
</reference>
<feature type="repeat" description="TNFR-Cys" evidence="1">
    <location>
        <begin position="58"/>
        <end position="98"/>
    </location>
</feature>
<dbReference type="OrthoDB" id="10048028at2759"/>
<dbReference type="Gene3D" id="2.10.50.10">
    <property type="entry name" value="Tumor Necrosis Factor Receptor, subunit A, domain 2"/>
    <property type="match status" value="2"/>
</dbReference>
<feature type="domain" description="TNFR-Cys" evidence="4">
    <location>
        <begin position="100"/>
        <end position="144"/>
    </location>
</feature>
<dbReference type="InterPro" id="IPR001368">
    <property type="entry name" value="TNFR/NGFR_Cys_rich_reg"/>
</dbReference>
<feature type="disulfide bond" evidence="1">
    <location>
        <begin position="80"/>
        <end position="98"/>
    </location>
</feature>
<dbReference type="CDD" id="cd13416">
    <property type="entry name" value="TNFRSF16"/>
    <property type="match status" value="1"/>
</dbReference>
<dbReference type="Proteomes" id="UP000699462">
    <property type="component" value="Unassembled WGS sequence"/>
</dbReference>
<feature type="repeat" description="TNFR-Cys" evidence="1">
    <location>
        <begin position="100"/>
        <end position="144"/>
    </location>
</feature>
<feature type="transmembrane region" description="Helical" evidence="2">
    <location>
        <begin position="264"/>
        <end position="284"/>
    </location>
</feature>
<feature type="disulfide bond" evidence="1">
    <location>
        <begin position="204"/>
        <end position="217"/>
    </location>
</feature>
<dbReference type="GO" id="GO:0007266">
    <property type="term" value="P:Rho protein signal transduction"/>
    <property type="evidence" value="ECO:0007669"/>
    <property type="project" value="TreeGrafter"/>
</dbReference>
<dbReference type="InterPro" id="IPR052302">
    <property type="entry name" value="Neurotrophin_rcpt-DD"/>
</dbReference>
<feature type="disulfide bond" evidence="1">
    <location>
        <begin position="77"/>
        <end position="90"/>
    </location>
</feature>
<dbReference type="PANTHER" id="PTHR46605">
    <property type="entry name" value="TUMOR NECROSIS FACTOR RECEPTOR"/>
    <property type="match status" value="1"/>
</dbReference>
<dbReference type="InterPro" id="IPR034046">
    <property type="entry name" value="TNFRSF16_N"/>
</dbReference>
<dbReference type="GO" id="GO:0009986">
    <property type="term" value="C:cell surface"/>
    <property type="evidence" value="ECO:0007669"/>
    <property type="project" value="TreeGrafter"/>
</dbReference>
<dbReference type="PANTHER" id="PTHR46605:SF2">
    <property type="entry name" value="TNFR-CYS DOMAIN-CONTAINING PROTEIN"/>
    <property type="match status" value="1"/>
</dbReference>
<dbReference type="AlphaFoldDB" id="A0A8T0DWL6"/>
<feature type="domain" description="TNFR-Cys" evidence="4">
    <location>
        <begin position="145"/>
        <end position="183"/>
    </location>
</feature>
<dbReference type="GO" id="GO:0005035">
    <property type="term" value="F:death receptor activity"/>
    <property type="evidence" value="ECO:0007669"/>
    <property type="project" value="TreeGrafter"/>
</dbReference>
<feature type="signal peptide" evidence="3">
    <location>
        <begin position="1"/>
        <end position="20"/>
    </location>
</feature>
<feature type="repeat" description="TNFR-Cys" evidence="1">
    <location>
        <begin position="185"/>
        <end position="225"/>
    </location>
</feature>
<feature type="chain" id="PRO_5035738079" description="TNFR-Cys domain-containing protein" evidence="3">
    <location>
        <begin position="21"/>
        <end position="529"/>
    </location>
</feature>
<feature type="disulfide bond" evidence="1">
    <location>
        <begin position="207"/>
        <end position="225"/>
    </location>
</feature>
<feature type="disulfide bond" evidence="1">
    <location>
        <begin position="165"/>
        <end position="183"/>
    </location>
</feature>